<feature type="domain" description="Retroviral polymerase SH3-like" evidence="4">
    <location>
        <begin position="223"/>
        <end position="253"/>
    </location>
</feature>
<comment type="caution">
    <text evidence="5">The sequence shown here is derived from an EMBL/GenBank/DDBJ whole genome shotgun (WGS) entry which is preliminary data.</text>
</comment>
<feature type="domain" description="GAG-pre-integrase" evidence="2">
    <location>
        <begin position="142"/>
        <end position="194"/>
    </location>
</feature>
<name>A0ABD1RRU7_9LAMI</name>
<gene>
    <name evidence="5" type="ORF">Adt_26770</name>
</gene>
<feature type="domain" description="Retrovirus-related Pol polyprotein from transposon TNT 1-94-like beta-barrel" evidence="3">
    <location>
        <begin position="34"/>
        <end position="100"/>
    </location>
</feature>
<feature type="region of interest" description="Disordered" evidence="1">
    <location>
        <begin position="287"/>
        <end position="306"/>
    </location>
</feature>
<dbReference type="Pfam" id="PF25597">
    <property type="entry name" value="SH3_retrovirus"/>
    <property type="match status" value="1"/>
</dbReference>
<dbReference type="Pfam" id="PF13976">
    <property type="entry name" value="gag_pre-integrs"/>
    <property type="match status" value="1"/>
</dbReference>
<dbReference type="Proteomes" id="UP001604336">
    <property type="component" value="Unassembled WGS sequence"/>
</dbReference>
<evidence type="ECO:0000313" key="6">
    <source>
        <dbReference type="Proteomes" id="UP001604336"/>
    </source>
</evidence>
<evidence type="ECO:0000259" key="3">
    <source>
        <dbReference type="Pfam" id="PF22936"/>
    </source>
</evidence>
<evidence type="ECO:0000313" key="5">
    <source>
        <dbReference type="EMBL" id="KAL2491142.1"/>
    </source>
</evidence>
<protein>
    <submittedName>
        <fullName evidence="5">CCHC-type domain-containing protein</fullName>
    </submittedName>
</protein>
<dbReference type="Pfam" id="PF22936">
    <property type="entry name" value="Pol_BBD"/>
    <property type="match status" value="1"/>
</dbReference>
<sequence>MEMKAEKHDKKSGEIYMMKGRTQFRQTGSQEYQSSDWFKNLHESNYGHVVLCDNSAYTVAGIGDVTLKFDTGFVYTLNDVRFIPELSRNLISVGQLERIGFTGKIGNGMLKLMKGALVTCKGTRRNEIYLTTGEVIRGLDSSISSTKIDYTHKWHNRLAHVSIKGLKLLNDKNIFGKDCVSDLSFCDHCVLGKHHKLPFSTGVHKTNGILDYVHSDLWGPASYPEGVNGYRLWDRSQKGGKVIVSRDVTFNEFEMPCLGPNLEKLGGDQQEDDSRQLETIKVSTHIPSTSSEMETQIQQPDEEDEEAVIEDHHVEEDPLVDYQLARDR</sequence>
<evidence type="ECO:0000259" key="4">
    <source>
        <dbReference type="Pfam" id="PF25597"/>
    </source>
</evidence>
<feature type="compositionally biased region" description="Polar residues" evidence="1">
    <location>
        <begin position="287"/>
        <end position="299"/>
    </location>
</feature>
<evidence type="ECO:0000259" key="2">
    <source>
        <dbReference type="Pfam" id="PF13976"/>
    </source>
</evidence>
<reference evidence="6" key="1">
    <citation type="submission" date="2024-07" db="EMBL/GenBank/DDBJ databases">
        <title>Two chromosome-level genome assemblies of Korean endemic species Abeliophyllum distichum and Forsythia ovata (Oleaceae).</title>
        <authorList>
            <person name="Jang H."/>
        </authorList>
    </citation>
    <scope>NUCLEOTIDE SEQUENCE [LARGE SCALE GENOMIC DNA]</scope>
</reference>
<accession>A0ABD1RRU7</accession>
<evidence type="ECO:0000256" key="1">
    <source>
        <dbReference type="SAM" id="MobiDB-lite"/>
    </source>
</evidence>
<dbReference type="PANTHER" id="PTHR47592">
    <property type="entry name" value="PBF68 PROTEIN"/>
    <property type="match status" value="1"/>
</dbReference>
<dbReference type="InterPro" id="IPR054722">
    <property type="entry name" value="PolX-like_BBD"/>
</dbReference>
<keyword evidence="6" id="KW-1185">Reference proteome</keyword>
<dbReference type="EMBL" id="JBFOLK010000008">
    <property type="protein sequence ID" value="KAL2491142.1"/>
    <property type="molecule type" value="Genomic_DNA"/>
</dbReference>
<dbReference type="InterPro" id="IPR025724">
    <property type="entry name" value="GAG-pre-integrase_dom"/>
</dbReference>
<proteinExistence type="predicted"/>
<dbReference type="AlphaFoldDB" id="A0ABD1RRU7"/>
<organism evidence="5 6">
    <name type="scientific">Abeliophyllum distichum</name>
    <dbReference type="NCBI Taxonomy" id="126358"/>
    <lineage>
        <taxon>Eukaryota</taxon>
        <taxon>Viridiplantae</taxon>
        <taxon>Streptophyta</taxon>
        <taxon>Embryophyta</taxon>
        <taxon>Tracheophyta</taxon>
        <taxon>Spermatophyta</taxon>
        <taxon>Magnoliopsida</taxon>
        <taxon>eudicotyledons</taxon>
        <taxon>Gunneridae</taxon>
        <taxon>Pentapetalae</taxon>
        <taxon>asterids</taxon>
        <taxon>lamiids</taxon>
        <taxon>Lamiales</taxon>
        <taxon>Oleaceae</taxon>
        <taxon>Forsythieae</taxon>
        <taxon>Abeliophyllum</taxon>
    </lineage>
</organism>
<dbReference type="InterPro" id="IPR057670">
    <property type="entry name" value="SH3_retrovirus"/>
</dbReference>
<dbReference type="PANTHER" id="PTHR47592:SF27">
    <property type="entry name" value="OS08G0421700 PROTEIN"/>
    <property type="match status" value="1"/>
</dbReference>